<feature type="domain" description="CBS" evidence="5">
    <location>
        <begin position="18"/>
        <end position="75"/>
    </location>
</feature>
<gene>
    <name evidence="6" type="ORF">FHS89_000785</name>
</gene>
<dbReference type="PANTHER" id="PTHR43080:SF2">
    <property type="entry name" value="CBS DOMAIN-CONTAINING PROTEIN"/>
    <property type="match status" value="1"/>
</dbReference>
<keyword evidence="4" id="KW-0812">Transmembrane</keyword>
<dbReference type="PROSITE" id="PS51371">
    <property type="entry name" value="CBS"/>
    <property type="match status" value="2"/>
</dbReference>
<sequence>MSEQSRAMKLKDRPEFSNKPKPLTTTPDTTVSTAVGQMAALNYGSIMVNDAGGKLIGVVTERDILRRVVNEGRDPNTTLVEDIMTRDPRVAKEDDDVTDWLRIMSNDRFRRLPVVDAEGRVQVVFTQGDFVSYTWPDLIYQATELAKASLLDRFPLILIGGGIAAYTIVMALIFGSMS</sequence>
<feature type="transmembrane region" description="Helical" evidence="4">
    <location>
        <begin position="156"/>
        <end position="177"/>
    </location>
</feature>
<reference evidence="6 7" key="1">
    <citation type="submission" date="2020-08" db="EMBL/GenBank/DDBJ databases">
        <title>Genomic Encyclopedia of Type Strains, Phase IV (KMG-IV): sequencing the most valuable type-strain genomes for metagenomic binning, comparative biology and taxonomic classification.</title>
        <authorList>
            <person name="Goeker M."/>
        </authorList>
    </citation>
    <scope>NUCLEOTIDE SEQUENCE [LARGE SCALE GENOMIC DNA]</scope>
    <source>
        <strain evidence="6 7">DSM 103377</strain>
    </source>
</reference>
<keyword evidence="7" id="KW-1185">Reference proteome</keyword>
<feature type="domain" description="CBS" evidence="5">
    <location>
        <begin position="84"/>
        <end position="144"/>
    </location>
</feature>
<feature type="compositionally biased region" description="Basic and acidic residues" evidence="3">
    <location>
        <begin position="9"/>
        <end position="18"/>
    </location>
</feature>
<dbReference type="RefSeq" id="WP_184008733.1">
    <property type="nucleotide sequence ID" value="NZ_JACIJS010000002.1"/>
</dbReference>
<dbReference type="InterPro" id="IPR051257">
    <property type="entry name" value="Diverse_CBS-Domain"/>
</dbReference>
<evidence type="ECO:0000313" key="7">
    <source>
        <dbReference type="Proteomes" id="UP000553766"/>
    </source>
</evidence>
<dbReference type="InterPro" id="IPR000644">
    <property type="entry name" value="CBS_dom"/>
</dbReference>
<evidence type="ECO:0000256" key="2">
    <source>
        <dbReference type="PROSITE-ProRule" id="PRU00703"/>
    </source>
</evidence>
<evidence type="ECO:0000313" key="6">
    <source>
        <dbReference type="EMBL" id="MBB5514779.1"/>
    </source>
</evidence>
<dbReference type="InterPro" id="IPR046342">
    <property type="entry name" value="CBS_dom_sf"/>
</dbReference>
<evidence type="ECO:0000256" key="1">
    <source>
        <dbReference type="ARBA" id="ARBA00023122"/>
    </source>
</evidence>
<feature type="region of interest" description="Disordered" evidence="3">
    <location>
        <begin position="1"/>
        <end position="28"/>
    </location>
</feature>
<dbReference type="Gene3D" id="3.10.580.10">
    <property type="entry name" value="CBS-domain"/>
    <property type="match status" value="1"/>
</dbReference>
<keyword evidence="1 2" id="KW-0129">CBS domain</keyword>
<dbReference type="PANTHER" id="PTHR43080">
    <property type="entry name" value="CBS DOMAIN-CONTAINING PROTEIN CBSX3, MITOCHONDRIAL"/>
    <property type="match status" value="1"/>
</dbReference>
<protein>
    <submittedName>
        <fullName evidence="6">CBS domain-containing protein</fullName>
    </submittedName>
</protein>
<dbReference type="AlphaFoldDB" id="A0A840WI32"/>
<name>A0A840WI32_9RHOB</name>
<organism evidence="6 7">
    <name type="scientific">Rubricella aquisinus</name>
    <dbReference type="NCBI Taxonomy" id="2028108"/>
    <lineage>
        <taxon>Bacteria</taxon>
        <taxon>Pseudomonadati</taxon>
        <taxon>Pseudomonadota</taxon>
        <taxon>Alphaproteobacteria</taxon>
        <taxon>Rhodobacterales</taxon>
        <taxon>Paracoccaceae</taxon>
        <taxon>Rubricella</taxon>
    </lineage>
</organism>
<comment type="caution">
    <text evidence="6">The sequence shown here is derived from an EMBL/GenBank/DDBJ whole genome shotgun (WGS) entry which is preliminary data.</text>
</comment>
<dbReference type="Pfam" id="PF00571">
    <property type="entry name" value="CBS"/>
    <property type="match status" value="2"/>
</dbReference>
<evidence type="ECO:0000256" key="4">
    <source>
        <dbReference type="SAM" id="Phobius"/>
    </source>
</evidence>
<dbReference type="Proteomes" id="UP000553766">
    <property type="component" value="Unassembled WGS sequence"/>
</dbReference>
<keyword evidence="4" id="KW-0472">Membrane</keyword>
<dbReference type="SUPFAM" id="SSF54631">
    <property type="entry name" value="CBS-domain pair"/>
    <property type="match status" value="1"/>
</dbReference>
<dbReference type="SMART" id="SM00116">
    <property type="entry name" value="CBS"/>
    <property type="match status" value="2"/>
</dbReference>
<keyword evidence="4" id="KW-1133">Transmembrane helix</keyword>
<evidence type="ECO:0000256" key="3">
    <source>
        <dbReference type="SAM" id="MobiDB-lite"/>
    </source>
</evidence>
<evidence type="ECO:0000259" key="5">
    <source>
        <dbReference type="PROSITE" id="PS51371"/>
    </source>
</evidence>
<proteinExistence type="predicted"/>
<accession>A0A840WI32</accession>
<dbReference type="EMBL" id="JACIJS010000002">
    <property type="protein sequence ID" value="MBB5514779.1"/>
    <property type="molecule type" value="Genomic_DNA"/>
</dbReference>